<accession>A0AAV8VU04</accession>
<keyword evidence="4" id="KW-1185">Reference proteome</keyword>
<evidence type="ECO:0000313" key="3">
    <source>
        <dbReference type="EMBL" id="KAJ8917390.1"/>
    </source>
</evidence>
<dbReference type="Pfam" id="PF16531">
    <property type="entry name" value="SAS-6_N"/>
    <property type="match status" value="1"/>
</dbReference>
<sequence length="368" mass="43009">MRVNQNLDINFNEFKCNLIEMLQQFQKREMLLKCEVANQKCTLIFYCKSKIKSIVYLTIDLHVTNQKEIFAELIHNMQSIQNMNERLKKQLQSLRKSVSEKDQEIQRLALLKNELQEQFHKNVEQLNNLFNNKICEVEDLLIKKIVYIKFRVVKLVNDVNVLKEETSLKVESSRNLVKTMESLRVDADKNHALMNRLREENNSLTAVKAKQDKMITDLQKTVQDKDVSVVELQNRNGELQGDMEKLSVMMAQKKATIDELSKDLVQANQMLVNFNNHYDAKSKQVEELQAIVAAKDSAIKEQKLRTNELLREFENYKVSFNEEEQGKLKHEFVLAQNKIDELEGALRKANKINVLLTEKINNANFGHR</sequence>
<evidence type="ECO:0000313" key="4">
    <source>
        <dbReference type="Proteomes" id="UP001159042"/>
    </source>
</evidence>
<organism evidence="3 4">
    <name type="scientific">Exocentrus adspersus</name>
    <dbReference type="NCBI Taxonomy" id="1586481"/>
    <lineage>
        <taxon>Eukaryota</taxon>
        <taxon>Metazoa</taxon>
        <taxon>Ecdysozoa</taxon>
        <taxon>Arthropoda</taxon>
        <taxon>Hexapoda</taxon>
        <taxon>Insecta</taxon>
        <taxon>Pterygota</taxon>
        <taxon>Neoptera</taxon>
        <taxon>Endopterygota</taxon>
        <taxon>Coleoptera</taxon>
        <taxon>Polyphaga</taxon>
        <taxon>Cucujiformia</taxon>
        <taxon>Chrysomeloidea</taxon>
        <taxon>Cerambycidae</taxon>
        <taxon>Lamiinae</taxon>
        <taxon>Acanthocinini</taxon>
        <taxon>Exocentrus</taxon>
    </lineage>
</organism>
<feature type="domain" description="Spindle assembly abnormal protein 6 N-terminal" evidence="2">
    <location>
        <begin position="1"/>
        <end position="61"/>
    </location>
</feature>
<reference evidence="3 4" key="1">
    <citation type="journal article" date="2023" name="Insect Mol. Biol.">
        <title>Genome sequencing provides insights into the evolution of gene families encoding plant cell wall-degrading enzymes in longhorned beetles.</title>
        <authorList>
            <person name="Shin N.R."/>
            <person name="Okamura Y."/>
            <person name="Kirsch R."/>
            <person name="Pauchet Y."/>
        </authorList>
    </citation>
    <scope>NUCLEOTIDE SEQUENCE [LARGE SCALE GENOMIC DNA]</scope>
    <source>
        <strain evidence="3">EAD_L_NR</strain>
    </source>
</reference>
<protein>
    <recommendedName>
        <fullName evidence="2">Spindle assembly abnormal protein 6 N-terminal domain-containing protein</fullName>
    </recommendedName>
</protein>
<keyword evidence="1" id="KW-0175">Coiled coil</keyword>
<feature type="coiled-coil region" evidence="1">
    <location>
        <begin position="70"/>
        <end position="118"/>
    </location>
</feature>
<dbReference type="Proteomes" id="UP001159042">
    <property type="component" value="Unassembled WGS sequence"/>
</dbReference>
<dbReference type="AlphaFoldDB" id="A0AAV8VU04"/>
<feature type="coiled-coil region" evidence="1">
    <location>
        <begin position="332"/>
        <end position="359"/>
    </location>
</feature>
<dbReference type="EMBL" id="JANEYG010000034">
    <property type="protein sequence ID" value="KAJ8917390.1"/>
    <property type="molecule type" value="Genomic_DNA"/>
</dbReference>
<evidence type="ECO:0000259" key="2">
    <source>
        <dbReference type="Pfam" id="PF16531"/>
    </source>
</evidence>
<dbReference type="Gene3D" id="2.170.210.20">
    <property type="entry name" value="Spindle assembly abnormal protein 6, N-terminal domain"/>
    <property type="match status" value="1"/>
</dbReference>
<evidence type="ECO:0000256" key="1">
    <source>
        <dbReference type="SAM" id="Coils"/>
    </source>
</evidence>
<proteinExistence type="predicted"/>
<comment type="caution">
    <text evidence="3">The sequence shown here is derived from an EMBL/GenBank/DDBJ whole genome shotgun (WGS) entry which is preliminary data.</text>
</comment>
<dbReference type="InterPro" id="IPR038558">
    <property type="entry name" value="SAS-6_N_sf"/>
</dbReference>
<gene>
    <name evidence="3" type="ORF">NQ315_002414</name>
</gene>
<dbReference type="InterPro" id="IPR032396">
    <property type="entry name" value="SAS-6_N"/>
</dbReference>
<feature type="coiled-coil region" evidence="1">
    <location>
        <begin position="229"/>
        <end position="277"/>
    </location>
</feature>
<name>A0AAV8VU04_9CUCU</name>